<comment type="caution">
    <text evidence="1">The sequence shown here is derived from an EMBL/GenBank/DDBJ whole genome shotgun (WGS) entry which is preliminary data.</text>
</comment>
<name>A0A8I2Z149_9AGAM</name>
<protein>
    <submittedName>
        <fullName evidence="1">Uncharacterized protein</fullName>
    </submittedName>
</protein>
<dbReference type="AlphaFoldDB" id="A0A8I2Z149"/>
<sequence length="129" mass="14171">MHAYLELTTVLRAILVVAVALGALFIRNDPNIASVACKGPPGVQLPCGHVLGLRLHFVRVGARRVFILPLFKHDRDFTFRYLEETGVCVIPSTVANVVRLFATSSIEATYNLILPSLLTVVVRCYIIPA</sequence>
<evidence type="ECO:0000313" key="1">
    <source>
        <dbReference type="EMBL" id="KAG6381809.1"/>
    </source>
</evidence>
<proteinExistence type="predicted"/>
<organism evidence="1 2">
    <name type="scientific">Boletus reticuloceps</name>
    <dbReference type="NCBI Taxonomy" id="495285"/>
    <lineage>
        <taxon>Eukaryota</taxon>
        <taxon>Fungi</taxon>
        <taxon>Dikarya</taxon>
        <taxon>Basidiomycota</taxon>
        <taxon>Agaricomycotina</taxon>
        <taxon>Agaricomycetes</taxon>
        <taxon>Agaricomycetidae</taxon>
        <taxon>Boletales</taxon>
        <taxon>Boletineae</taxon>
        <taxon>Boletaceae</taxon>
        <taxon>Boletoideae</taxon>
        <taxon>Boletus</taxon>
    </lineage>
</organism>
<reference evidence="1" key="1">
    <citation type="submission" date="2021-03" db="EMBL/GenBank/DDBJ databases">
        <title>Evolutionary innovations through gain and loss of genes in the ectomycorrhizal Boletales.</title>
        <authorList>
            <person name="Wu G."/>
            <person name="Miyauchi S."/>
            <person name="Morin E."/>
            <person name="Yang Z.-L."/>
            <person name="Xu J."/>
            <person name="Martin F.M."/>
        </authorList>
    </citation>
    <scope>NUCLEOTIDE SEQUENCE</scope>
    <source>
        <strain evidence="1">BR01</strain>
    </source>
</reference>
<accession>A0A8I2Z149</accession>
<evidence type="ECO:0000313" key="2">
    <source>
        <dbReference type="Proteomes" id="UP000683000"/>
    </source>
</evidence>
<dbReference type="EMBL" id="JAGFBS010000001">
    <property type="protein sequence ID" value="KAG6381809.1"/>
    <property type="molecule type" value="Genomic_DNA"/>
</dbReference>
<keyword evidence="2" id="KW-1185">Reference proteome</keyword>
<gene>
    <name evidence="1" type="ORF">JVT61DRAFT_418</name>
</gene>
<dbReference type="Proteomes" id="UP000683000">
    <property type="component" value="Unassembled WGS sequence"/>
</dbReference>